<keyword evidence="4 10" id="KW-0812">Transmembrane</keyword>
<proteinExistence type="inferred from homology"/>
<evidence type="ECO:0000256" key="3">
    <source>
        <dbReference type="ARBA" id="ARBA00022448"/>
    </source>
</evidence>
<evidence type="ECO:0000313" key="11">
    <source>
        <dbReference type="EMBL" id="OWF37909.1"/>
    </source>
</evidence>
<dbReference type="SUPFAM" id="SSF161070">
    <property type="entry name" value="SNF-like"/>
    <property type="match status" value="1"/>
</dbReference>
<feature type="transmembrane region" description="Helical" evidence="10">
    <location>
        <begin position="192"/>
        <end position="214"/>
    </location>
</feature>
<keyword evidence="7" id="KW-0325">Glycoprotein</keyword>
<keyword evidence="12" id="KW-1185">Reference proteome</keyword>
<feature type="disulfide bond" evidence="9">
    <location>
        <begin position="117"/>
        <end position="126"/>
    </location>
</feature>
<keyword evidence="5 10" id="KW-1133">Transmembrane helix</keyword>
<evidence type="ECO:0000313" key="12">
    <source>
        <dbReference type="Proteomes" id="UP000242188"/>
    </source>
</evidence>
<dbReference type="PANTHER" id="PTHR11616">
    <property type="entry name" value="SODIUM/CHLORIDE DEPENDENT TRANSPORTER"/>
    <property type="match status" value="1"/>
</dbReference>
<feature type="transmembrane region" description="Helical" evidence="10">
    <location>
        <begin position="79"/>
        <end position="105"/>
    </location>
</feature>
<dbReference type="GO" id="GO:0005886">
    <property type="term" value="C:plasma membrane"/>
    <property type="evidence" value="ECO:0007669"/>
    <property type="project" value="TreeGrafter"/>
</dbReference>
<gene>
    <name evidence="11" type="ORF">KP79_PYT22742</name>
</gene>
<keyword evidence="9" id="KW-1015">Disulfide bond</keyword>
<dbReference type="GO" id="GO:0089718">
    <property type="term" value="P:amino acid import across plasma membrane"/>
    <property type="evidence" value="ECO:0007669"/>
    <property type="project" value="TreeGrafter"/>
</dbReference>
<dbReference type="EMBL" id="NEDP02005576">
    <property type="protein sequence ID" value="OWF37909.1"/>
    <property type="molecule type" value="Genomic_DNA"/>
</dbReference>
<evidence type="ECO:0000256" key="2">
    <source>
        <dbReference type="ARBA" id="ARBA00006459"/>
    </source>
</evidence>
<comment type="caution">
    <text evidence="11">The sequence shown here is derived from an EMBL/GenBank/DDBJ whole genome shotgun (WGS) entry which is preliminary data.</text>
</comment>
<name>A0A210PN31_MIZYE</name>
<dbReference type="Proteomes" id="UP000242188">
    <property type="component" value="Unassembled WGS sequence"/>
</dbReference>
<feature type="transmembrane region" description="Helical" evidence="10">
    <location>
        <begin position="536"/>
        <end position="560"/>
    </location>
</feature>
<dbReference type="GO" id="GO:0046872">
    <property type="term" value="F:metal ion binding"/>
    <property type="evidence" value="ECO:0007669"/>
    <property type="project" value="UniProtKB-KW"/>
</dbReference>
<feature type="transmembrane region" description="Helical" evidence="10">
    <location>
        <begin position="33"/>
        <end position="51"/>
    </location>
</feature>
<keyword evidence="8" id="KW-0479">Metal-binding</keyword>
<organism evidence="11 12">
    <name type="scientific">Mizuhopecten yessoensis</name>
    <name type="common">Japanese scallop</name>
    <name type="synonym">Patinopecten yessoensis</name>
    <dbReference type="NCBI Taxonomy" id="6573"/>
    <lineage>
        <taxon>Eukaryota</taxon>
        <taxon>Metazoa</taxon>
        <taxon>Spiralia</taxon>
        <taxon>Lophotrochozoa</taxon>
        <taxon>Mollusca</taxon>
        <taxon>Bivalvia</taxon>
        <taxon>Autobranchia</taxon>
        <taxon>Pteriomorphia</taxon>
        <taxon>Pectinida</taxon>
        <taxon>Pectinoidea</taxon>
        <taxon>Pectinidae</taxon>
        <taxon>Mizuhopecten</taxon>
    </lineage>
</organism>
<feature type="transmembrane region" description="Helical" evidence="10">
    <location>
        <begin position="312"/>
        <end position="336"/>
    </location>
</feature>
<dbReference type="PROSITE" id="PS50267">
    <property type="entry name" value="NA_NEUROTRAN_SYMP_3"/>
    <property type="match status" value="1"/>
</dbReference>
<sequence length="642" mass="71902">MGEPTAKWNLLQLAFIAVYPACLSSIRMVDGMALLALYVFLFILCIPPMFIQHKLGGYEQKGIVGLFSRYLPIAKGVGVALLIDLFLTCVYFAPLVCHFGMYAVISMIQEPYLWEGCSNVWNTDKCVENLPVTMHSQNEGVYYNRLSGQASDVARQTPEKEFFNMQYLQITDKISDIRGFPVWNNTAPFHDIGFSMLPVGLTVVWIVVFLIVGFGGRVCGWILFVMCPGFLGTLFAVLVYGYMNLDKAASNQFLSRFYNLNFDGFVDIRTNRKLITDWEKGFSLLMNSFPVWTAIPATLGKMTGRGKVSRNLGWLLIILVYACIVQVPQLAMAPYLGNLLDKTSSSLPESTFLDFNNVGSSSGIKVVFQAMPAAFSILNIPKQYAMLFFLSLFLSGVMFLSVGMLTIVDNICDSLFSRSSRLSSHKILVNFVISFIMIVLALGAGFIHMTQAGMYYTVLMDQSVLRLRFITVALLAFSIIIVYVRNRFAVAEKVLLSIWCILAAIGATGFWLYSFIITKNIPISYAGHQVSDLWELISWLLAGVPYIAIPAAAIHSCMLYEGDCSERSRYLLCGGDEDDDDEEEPRNYDGYFPTEPTAPPYSYMDPGGQHYSHSLYPVDDLHKATYDPEMEPLNSDVRTSRI</sequence>
<dbReference type="Pfam" id="PF00209">
    <property type="entry name" value="SNF"/>
    <property type="match status" value="2"/>
</dbReference>
<evidence type="ECO:0000256" key="8">
    <source>
        <dbReference type="PIRSR" id="PIRSR600175-1"/>
    </source>
</evidence>
<feature type="binding site" evidence="8">
    <location>
        <position position="288"/>
    </location>
    <ligand>
        <name>Na(+)</name>
        <dbReference type="ChEBI" id="CHEBI:29101"/>
        <label>1</label>
    </ligand>
</feature>
<feature type="transmembrane region" description="Helical" evidence="10">
    <location>
        <begin position="467"/>
        <end position="484"/>
    </location>
</feature>
<evidence type="ECO:0000256" key="6">
    <source>
        <dbReference type="ARBA" id="ARBA00023136"/>
    </source>
</evidence>
<comment type="similarity">
    <text evidence="2">Belongs to the sodium:neurotransmitter symporter (SNF) (TC 2.A.22) family.</text>
</comment>
<dbReference type="InterPro" id="IPR037272">
    <property type="entry name" value="SNS_sf"/>
</dbReference>
<accession>A0A210PN31</accession>
<dbReference type="PANTHER" id="PTHR11616:SF321">
    <property type="entry name" value="SODIUM-DEPENDENT NUTRIENT AMINO ACID TRANSPORTER 1-RELATED"/>
    <property type="match status" value="1"/>
</dbReference>
<evidence type="ECO:0000256" key="1">
    <source>
        <dbReference type="ARBA" id="ARBA00004141"/>
    </source>
</evidence>
<feature type="transmembrane region" description="Helical" evidence="10">
    <location>
        <begin position="221"/>
        <end position="243"/>
    </location>
</feature>
<dbReference type="InterPro" id="IPR000175">
    <property type="entry name" value="Na/ntran_symport"/>
</dbReference>
<feature type="transmembrane region" description="Helical" evidence="10">
    <location>
        <begin position="496"/>
        <end position="516"/>
    </location>
</feature>
<protein>
    <submittedName>
        <fullName evidence="11">Sodium-and chloride-dependent GABA transporter 2</fullName>
    </submittedName>
</protein>
<evidence type="ECO:0000256" key="9">
    <source>
        <dbReference type="PIRSR" id="PIRSR600175-2"/>
    </source>
</evidence>
<keyword evidence="8" id="KW-0915">Sodium</keyword>
<feature type="transmembrane region" description="Helical" evidence="10">
    <location>
        <begin position="384"/>
        <end position="407"/>
    </location>
</feature>
<comment type="subcellular location">
    <subcellularLocation>
        <location evidence="1">Membrane</location>
        <topology evidence="1">Multi-pass membrane protein</topology>
    </subcellularLocation>
</comment>
<evidence type="ECO:0000256" key="7">
    <source>
        <dbReference type="ARBA" id="ARBA00023180"/>
    </source>
</evidence>
<dbReference type="GO" id="GO:0005283">
    <property type="term" value="F:amino acid:sodium symporter activity"/>
    <property type="evidence" value="ECO:0007669"/>
    <property type="project" value="TreeGrafter"/>
</dbReference>
<evidence type="ECO:0000256" key="10">
    <source>
        <dbReference type="SAM" id="Phobius"/>
    </source>
</evidence>
<evidence type="ECO:0000256" key="4">
    <source>
        <dbReference type="ARBA" id="ARBA00022692"/>
    </source>
</evidence>
<keyword evidence="3" id="KW-0813">Transport</keyword>
<feature type="transmembrane region" description="Helical" evidence="10">
    <location>
        <begin position="427"/>
        <end position="447"/>
    </location>
</feature>
<keyword evidence="6 10" id="KW-0472">Membrane</keyword>
<reference evidence="11 12" key="1">
    <citation type="journal article" date="2017" name="Nat. Ecol. Evol.">
        <title>Scallop genome provides insights into evolution of bilaterian karyotype and development.</title>
        <authorList>
            <person name="Wang S."/>
            <person name="Zhang J."/>
            <person name="Jiao W."/>
            <person name="Li J."/>
            <person name="Xun X."/>
            <person name="Sun Y."/>
            <person name="Guo X."/>
            <person name="Huan P."/>
            <person name="Dong B."/>
            <person name="Zhang L."/>
            <person name="Hu X."/>
            <person name="Sun X."/>
            <person name="Wang J."/>
            <person name="Zhao C."/>
            <person name="Wang Y."/>
            <person name="Wang D."/>
            <person name="Huang X."/>
            <person name="Wang R."/>
            <person name="Lv J."/>
            <person name="Li Y."/>
            <person name="Zhang Z."/>
            <person name="Liu B."/>
            <person name="Lu W."/>
            <person name="Hui Y."/>
            <person name="Liang J."/>
            <person name="Zhou Z."/>
            <person name="Hou R."/>
            <person name="Li X."/>
            <person name="Liu Y."/>
            <person name="Li H."/>
            <person name="Ning X."/>
            <person name="Lin Y."/>
            <person name="Zhao L."/>
            <person name="Xing Q."/>
            <person name="Dou J."/>
            <person name="Li Y."/>
            <person name="Mao J."/>
            <person name="Guo H."/>
            <person name="Dou H."/>
            <person name="Li T."/>
            <person name="Mu C."/>
            <person name="Jiang W."/>
            <person name="Fu Q."/>
            <person name="Fu X."/>
            <person name="Miao Y."/>
            <person name="Liu J."/>
            <person name="Yu Q."/>
            <person name="Li R."/>
            <person name="Liao H."/>
            <person name="Li X."/>
            <person name="Kong Y."/>
            <person name="Jiang Z."/>
            <person name="Chourrout D."/>
            <person name="Li R."/>
            <person name="Bao Z."/>
        </authorList>
    </citation>
    <scope>NUCLEOTIDE SEQUENCE [LARGE SCALE GENOMIC DNA]</scope>
    <source>
        <strain evidence="11 12">PY_sf001</strain>
    </source>
</reference>
<dbReference type="AlphaFoldDB" id="A0A210PN31"/>
<dbReference type="OrthoDB" id="6125674at2759"/>
<evidence type="ECO:0000256" key="5">
    <source>
        <dbReference type="ARBA" id="ARBA00022989"/>
    </source>
</evidence>